<feature type="transmembrane region" description="Helical" evidence="2">
    <location>
        <begin position="393"/>
        <end position="414"/>
    </location>
</feature>
<dbReference type="Pfam" id="PF09972">
    <property type="entry name" value="DUF2207"/>
    <property type="match status" value="1"/>
</dbReference>
<evidence type="ECO:0000256" key="3">
    <source>
        <dbReference type="SAM" id="SignalP"/>
    </source>
</evidence>
<evidence type="ECO:0000256" key="1">
    <source>
        <dbReference type="SAM" id="MobiDB-lite"/>
    </source>
</evidence>
<feature type="domain" description="Predicted membrane protein YciQ-like C-terminal" evidence="5">
    <location>
        <begin position="272"/>
        <end position="562"/>
    </location>
</feature>
<proteinExistence type="predicted"/>
<keyword evidence="2" id="KW-1133">Transmembrane helix</keyword>
<sequence>MLRVVRFALLGLCLLPFWAAAAEVIEDFAVTLQVQRDGSVLVTEQITVQAEGQQIKRGIYRDLPVSYELPLGLRKSGPITLLGVTRDGEPERIRTERNGAWVRYYIGSADHVLKPGRYQYVLRYRVERQLLTHTDKDELYWNVTGNGWVFPILRASVEVTLPQGARIGGLAAYTGAGGEQGQAFAVVEQRDDYLHVETRETLPAYHGLTVAVDWPAGLVVHPGLLQRGGYLLWDNLGLCLGALLLIGLLLFYLLAWNRVGRDPQKGVIIPLFEGPEGMSAVQAGYLWHRGLRGSYSAARAFSVWLTDMAIRKHLHIEDSPRGGGFNLARGQGERDDFSASDRDLRKRLFPANKEGIALQIGSEYEPRLASAVSGLSSQLKKQGKAWFSNNRGIWVWGLVWAVAACLLMICSGAQSEDDMVTGLAGAVFSLGFGVPSLFVLRLAWHQPSWGKQVGLGLMGLMFVWPVPIGLWMLIESTSLPAILLMGVYLVLVVVFYYLLPAPSVNGRRLLDALEGYRDYLQLAERDVLALAGAAPAMSIALYERHLPYAMALGVEDQWSARFSAALASGLIDPAQRDYQPDWYHSHSNFSTPLAMSSALAAGLSSATALASSPPSSSSSGGGGGSSGGGSSGGGGGGGGGGGW</sequence>
<evidence type="ECO:0000313" key="6">
    <source>
        <dbReference type="EMBL" id="TIH10462.1"/>
    </source>
</evidence>
<dbReference type="Proteomes" id="UP000307541">
    <property type="component" value="Unassembled WGS sequence"/>
</dbReference>
<evidence type="ECO:0000256" key="2">
    <source>
        <dbReference type="SAM" id="Phobius"/>
    </source>
</evidence>
<feature type="region of interest" description="Disordered" evidence="1">
    <location>
        <begin position="610"/>
        <end position="643"/>
    </location>
</feature>
<feature type="transmembrane region" description="Helical" evidence="2">
    <location>
        <begin position="455"/>
        <end position="474"/>
    </location>
</feature>
<keyword evidence="2" id="KW-0472">Membrane</keyword>
<reference evidence="6 7" key="1">
    <citation type="submission" date="2018-10" db="EMBL/GenBank/DDBJ databases">
        <title>Pseudomonas leptonychotis sp. nov., isolated from Weddell seals in Antarctica.</title>
        <authorList>
            <person name="Novakova D."/>
            <person name="Svec P."/>
            <person name="Kralova S."/>
            <person name="Kristofova L."/>
            <person name="Zeman M."/>
            <person name="Pantucek R."/>
            <person name="Maslanova I."/>
            <person name="Sedlacek I."/>
        </authorList>
    </citation>
    <scope>NUCLEOTIDE SEQUENCE [LARGE SCALE GENOMIC DNA]</scope>
    <source>
        <strain evidence="6 7">CCM 8849</strain>
    </source>
</reference>
<gene>
    <name evidence="6" type="ORF">D8779_07240</name>
</gene>
<dbReference type="AlphaFoldDB" id="A0A4T2A2H2"/>
<dbReference type="EMBL" id="RFLV01000001">
    <property type="protein sequence ID" value="TIH10462.1"/>
    <property type="molecule type" value="Genomic_DNA"/>
</dbReference>
<keyword evidence="3" id="KW-0732">Signal</keyword>
<feature type="transmembrane region" description="Helical" evidence="2">
    <location>
        <begin position="480"/>
        <end position="499"/>
    </location>
</feature>
<feature type="transmembrane region" description="Helical" evidence="2">
    <location>
        <begin position="230"/>
        <end position="255"/>
    </location>
</feature>
<evidence type="ECO:0000313" key="7">
    <source>
        <dbReference type="Proteomes" id="UP000307541"/>
    </source>
</evidence>
<dbReference type="Pfam" id="PF20990">
    <property type="entry name" value="DUF2207_C"/>
    <property type="match status" value="1"/>
</dbReference>
<organism evidence="6 7">
    <name type="scientific">Pseudomonas leptonychotis</name>
    <dbReference type="NCBI Taxonomy" id="2448482"/>
    <lineage>
        <taxon>Bacteria</taxon>
        <taxon>Pseudomonadati</taxon>
        <taxon>Pseudomonadota</taxon>
        <taxon>Gammaproteobacteria</taxon>
        <taxon>Pseudomonadales</taxon>
        <taxon>Pseudomonadaceae</taxon>
        <taxon>Pseudomonas</taxon>
    </lineage>
</organism>
<dbReference type="InterPro" id="IPR018702">
    <property type="entry name" value="DUF2207"/>
</dbReference>
<evidence type="ECO:0000259" key="5">
    <source>
        <dbReference type="Pfam" id="PF20990"/>
    </source>
</evidence>
<comment type="caution">
    <text evidence="6">The sequence shown here is derived from an EMBL/GenBank/DDBJ whole genome shotgun (WGS) entry which is preliminary data.</text>
</comment>
<name>A0A4T2A2H2_9PSED</name>
<feature type="chain" id="PRO_5020733475" evidence="3">
    <location>
        <begin position="22"/>
        <end position="643"/>
    </location>
</feature>
<protein>
    <submittedName>
        <fullName evidence="6">DUF2207 domain-containing protein</fullName>
    </submittedName>
</protein>
<evidence type="ECO:0000259" key="4">
    <source>
        <dbReference type="Pfam" id="PF09972"/>
    </source>
</evidence>
<feature type="compositionally biased region" description="Gly residues" evidence="1">
    <location>
        <begin position="619"/>
        <end position="643"/>
    </location>
</feature>
<dbReference type="RefSeq" id="WP_136663746.1">
    <property type="nucleotide sequence ID" value="NZ_RFLV01000001.1"/>
</dbReference>
<feature type="transmembrane region" description="Helical" evidence="2">
    <location>
        <begin position="420"/>
        <end position="443"/>
    </location>
</feature>
<feature type="signal peptide" evidence="3">
    <location>
        <begin position="1"/>
        <end position="21"/>
    </location>
</feature>
<keyword evidence="2" id="KW-0812">Transmembrane</keyword>
<dbReference type="InterPro" id="IPR048389">
    <property type="entry name" value="YciQ-like_C"/>
</dbReference>
<keyword evidence="7" id="KW-1185">Reference proteome</keyword>
<feature type="domain" description="DUF2207" evidence="4">
    <location>
        <begin position="25"/>
        <end position="214"/>
    </location>
</feature>
<dbReference type="OrthoDB" id="9767603at2"/>
<accession>A0A4T2A2H2</accession>